<feature type="region of interest" description="Disordered" evidence="1">
    <location>
        <begin position="85"/>
        <end position="112"/>
    </location>
</feature>
<keyword evidence="3" id="KW-1185">Reference proteome</keyword>
<sequence>MQSFKPSAEAAAVPVKKATGGEQQDLSDDWVRSTTTQTFKVSAEAIEAPKSGVVEKPQQGASSDFGNSDTLKTFKVSAEAIEAPKSGVVEKPRQGASSDFGNSDTLKSIERKKHKRGVRVTIDVSRRWFANPDDQAFKGLHMVIDCPNYEPTAGRDVL</sequence>
<organism evidence="2 3">
    <name type="scientific">Mesorhabditis spiculigera</name>
    <dbReference type="NCBI Taxonomy" id="96644"/>
    <lineage>
        <taxon>Eukaryota</taxon>
        <taxon>Metazoa</taxon>
        <taxon>Ecdysozoa</taxon>
        <taxon>Nematoda</taxon>
        <taxon>Chromadorea</taxon>
        <taxon>Rhabditida</taxon>
        <taxon>Rhabditina</taxon>
        <taxon>Rhabditomorpha</taxon>
        <taxon>Rhabditoidea</taxon>
        <taxon>Rhabditidae</taxon>
        <taxon>Mesorhabditinae</taxon>
        <taxon>Mesorhabditis</taxon>
    </lineage>
</organism>
<feature type="non-terminal residue" evidence="2">
    <location>
        <position position="158"/>
    </location>
</feature>
<name>A0AA36FQL1_9BILA</name>
<gene>
    <name evidence="2" type="ORF">MSPICULIGERA_LOCUS1865</name>
</gene>
<proteinExistence type="predicted"/>
<feature type="compositionally biased region" description="Polar residues" evidence="1">
    <location>
        <begin position="95"/>
        <end position="106"/>
    </location>
</feature>
<evidence type="ECO:0000313" key="2">
    <source>
        <dbReference type="EMBL" id="CAJ0561549.1"/>
    </source>
</evidence>
<dbReference type="Proteomes" id="UP001177023">
    <property type="component" value="Unassembled WGS sequence"/>
</dbReference>
<reference evidence="2" key="1">
    <citation type="submission" date="2023-06" db="EMBL/GenBank/DDBJ databases">
        <authorList>
            <person name="Delattre M."/>
        </authorList>
    </citation>
    <scope>NUCLEOTIDE SEQUENCE</scope>
    <source>
        <strain evidence="2">AF72</strain>
    </source>
</reference>
<accession>A0AA36FQL1</accession>
<dbReference type="EMBL" id="CATQJA010000562">
    <property type="protein sequence ID" value="CAJ0561549.1"/>
    <property type="molecule type" value="Genomic_DNA"/>
</dbReference>
<feature type="region of interest" description="Disordered" evidence="1">
    <location>
        <begin position="1"/>
        <end position="69"/>
    </location>
</feature>
<protein>
    <submittedName>
        <fullName evidence="2">Uncharacterized protein</fullName>
    </submittedName>
</protein>
<evidence type="ECO:0000256" key="1">
    <source>
        <dbReference type="SAM" id="MobiDB-lite"/>
    </source>
</evidence>
<dbReference type="AlphaFoldDB" id="A0AA36FQL1"/>
<comment type="caution">
    <text evidence="2">The sequence shown here is derived from an EMBL/GenBank/DDBJ whole genome shotgun (WGS) entry which is preliminary data.</text>
</comment>
<evidence type="ECO:0000313" key="3">
    <source>
        <dbReference type="Proteomes" id="UP001177023"/>
    </source>
</evidence>
<feature type="compositionally biased region" description="Polar residues" evidence="1">
    <location>
        <begin position="59"/>
        <end position="69"/>
    </location>
</feature>